<protein>
    <submittedName>
        <fullName evidence="1">Uncharacterized protein</fullName>
    </submittedName>
</protein>
<evidence type="ECO:0000313" key="1">
    <source>
        <dbReference type="EMBL" id="JAH73481.1"/>
    </source>
</evidence>
<dbReference type="EMBL" id="GBXM01035096">
    <property type="protein sequence ID" value="JAH73481.1"/>
    <property type="molecule type" value="Transcribed_RNA"/>
</dbReference>
<dbReference type="AlphaFoldDB" id="A0A0E9V661"/>
<proteinExistence type="predicted"/>
<name>A0A0E9V661_ANGAN</name>
<reference evidence="1" key="2">
    <citation type="journal article" date="2015" name="Fish Shellfish Immunol.">
        <title>Early steps in the European eel (Anguilla anguilla)-Vibrio vulnificus interaction in the gills: Role of the RtxA13 toxin.</title>
        <authorList>
            <person name="Callol A."/>
            <person name="Pajuelo D."/>
            <person name="Ebbesson L."/>
            <person name="Teles M."/>
            <person name="MacKenzie S."/>
            <person name="Amaro C."/>
        </authorList>
    </citation>
    <scope>NUCLEOTIDE SEQUENCE</scope>
</reference>
<accession>A0A0E9V661</accession>
<reference evidence="1" key="1">
    <citation type="submission" date="2014-11" db="EMBL/GenBank/DDBJ databases">
        <authorList>
            <person name="Amaro Gonzalez C."/>
        </authorList>
    </citation>
    <scope>NUCLEOTIDE SEQUENCE</scope>
</reference>
<sequence length="28" mass="3481">MVQRSRGRLRSLQWNDWRPLMEVRKGKP</sequence>
<organism evidence="1">
    <name type="scientific">Anguilla anguilla</name>
    <name type="common">European freshwater eel</name>
    <name type="synonym">Muraena anguilla</name>
    <dbReference type="NCBI Taxonomy" id="7936"/>
    <lineage>
        <taxon>Eukaryota</taxon>
        <taxon>Metazoa</taxon>
        <taxon>Chordata</taxon>
        <taxon>Craniata</taxon>
        <taxon>Vertebrata</taxon>
        <taxon>Euteleostomi</taxon>
        <taxon>Actinopterygii</taxon>
        <taxon>Neopterygii</taxon>
        <taxon>Teleostei</taxon>
        <taxon>Anguilliformes</taxon>
        <taxon>Anguillidae</taxon>
        <taxon>Anguilla</taxon>
    </lineage>
</organism>